<evidence type="ECO:0000256" key="1">
    <source>
        <dbReference type="SAM" id="Phobius"/>
    </source>
</evidence>
<dbReference type="Pfam" id="PF25937">
    <property type="entry name" value="DUF7980"/>
    <property type="match status" value="1"/>
</dbReference>
<keyword evidence="1" id="KW-1133">Transmembrane helix</keyword>
<accession>A0A8T4L8B0</accession>
<name>A0A8T4L8B0_9ARCH</name>
<feature type="transmembrane region" description="Helical" evidence="1">
    <location>
        <begin position="90"/>
        <end position="109"/>
    </location>
</feature>
<reference evidence="2" key="2">
    <citation type="submission" date="2021-05" db="EMBL/GenBank/DDBJ databases">
        <title>Protein family content uncovers lineage relationships and bacterial pathway maintenance mechanisms in DPANN archaea.</title>
        <authorList>
            <person name="Castelle C.J."/>
            <person name="Meheust R."/>
            <person name="Jaffe A.L."/>
            <person name="Seitz K."/>
            <person name="Gong X."/>
            <person name="Baker B.J."/>
            <person name="Banfield J.F."/>
        </authorList>
    </citation>
    <scope>NUCLEOTIDE SEQUENCE</scope>
    <source>
        <strain evidence="2">RIFCSPLOWO2_01_FULL_AR10_48_17</strain>
    </source>
</reference>
<dbReference type="AlphaFoldDB" id="A0A8T4L8B0"/>
<evidence type="ECO:0000313" key="3">
    <source>
        <dbReference type="Proteomes" id="UP000675968"/>
    </source>
</evidence>
<reference evidence="2" key="1">
    <citation type="submission" date="2021-03" db="EMBL/GenBank/DDBJ databases">
        <authorList>
            <person name="Jaffe A."/>
        </authorList>
    </citation>
    <scope>NUCLEOTIDE SEQUENCE</scope>
    <source>
        <strain evidence="2">RIFCSPLOWO2_01_FULL_AR10_48_17</strain>
    </source>
</reference>
<feature type="transmembrane region" description="Helical" evidence="1">
    <location>
        <begin position="48"/>
        <end position="70"/>
    </location>
</feature>
<evidence type="ECO:0000313" key="2">
    <source>
        <dbReference type="EMBL" id="MBS3061759.1"/>
    </source>
</evidence>
<dbReference type="InterPro" id="IPR058286">
    <property type="entry name" value="DUF7980"/>
</dbReference>
<gene>
    <name evidence="2" type="ORF">J4215_04220</name>
</gene>
<keyword evidence="1" id="KW-0472">Membrane</keyword>
<proteinExistence type="predicted"/>
<organism evidence="2 3">
    <name type="scientific">Candidatus Iainarchaeum sp</name>
    <dbReference type="NCBI Taxonomy" id="3101447"/>
    <lineage>
        <taxon>Archaea</taxon>
        <taxon>Candidatus Iainarchaeota</taxon>
        <taxon>Candidatus Iainarchaeia</taxon>
        <taxon>Candidatus Iainarchaeales</taxon>
        <taxon>Candidatus Iainarchaeaceae</taxon>
        <taxon>Candidatus Iainarchaeum</taxon>
    </lineage>
</organism>
<comment type="caution">
    <text evidence="2">The sequence shown here is derived from an EMBL/GenBank/DDBJ whole genome shotgun (WGS) entry which is preliminary data.</text>
</comment>
<protein>
    <submittedName>
        <fullName evidence="2">Uncharacterized protein</fullName>
    </submittedName>
</protein>
<dbReference type="Proteomes" id="UP000675968">
    <property type="component" value="Unassembled WGS sequence"/>
</dbReference>
<keyword evidence="1" id="KW-0812">Transmembrane</keyword>
<sequence>MAGKIKHGIIATIGFLLSPLSWWNDLIINIPIAYAIGTAVAVIDKTLFFPAVILGYWATNIAGMLLLSHGLAGLGEKRPRPLLEQLKEQLVWTLLYTAFIAVLIWAGILRFPTEYFQTN</sequence>
<feature type="transmembrane region" description="Helical" evidence="1">
    <location>
        <begin position="26"/>
        <end position="43"/>
    </location>
</feature>
<dbReference type="EMBL" id="JAGVWC010000010">
    <property type="protein sequence ID" value="MBS3061759.1"/>
    <property type="molecule type" value="Genomic_DNA"/>
</dbReference>